<evidence type="ECO:0000256" key="1">
    <source>
        <dbReference type="SAM" id="MobiDB-lite"/>
    </source>
</evidence>
<dbReference type="Proteomes" id="UP001215280">
    <property type="component" value="Unassembled WGS sequence"/>
</dbReference>
<keyword evidence="3" id="KW-1185">Reference proteome</keyword>
<evidence type="ECO:0000313" key="2">
    <source>
        <dbReference type="EMBL" id="KAJ7728153.1"/>
    </source>
</evidence>
<evidence type="ECO:0000313" key="3">
    <source>
        <dbReference type="Proteomes" id="UP001215280"/>
    </source>
</evidence>
<name>A0AAD7MQA4_9AGAR</name>
<sequence length="232" mass="26312">MTDPNLPEERYEAAAAKNSSREVKQFRIRVAWPWGRMAFLRRDWKKYILVKMAWAYAKWFGPAQSGGQLCKLTVRLLVVIILLQSLDLVPTPELEEVLQQPLQNFPRETVLDNLVEAERNERVMGVSAALLQLLAVQNNLGELLDLNGDSYSASQRRQGHCGGHVRGHPPTLQVADDIPIPGTKWKEEEDVEEKKLVKQGKSAPQKRPQKKTNSKAQRGGRRGKFVQCIHTT</sequence>
<feature type="compositionally biased region" description="Basic and acidic residues" evidence="1">
    <location>
        <begin position="186"/>
        <end position="196"/>
    </location>
</feature>
<feature type="region of interest" description="Disordered" evidence="1">
    <location>
        <begin position="186"/>
        <end position="232"/>
    </location>
</feature>
<proteinExistence type="predicted"/>
<dbReference type="AlphaFoldDB" id="A0AAD7MQA4"/>
<protein>
    <submittedName>
        <fullName evidence="2">Uncharacterized protein</fullName>
    </submittedName>
</protein>
<organism evidence="2 3">
    <name type="scientific">Mycena maculata</name>
    <dbReference type="NCBI Taxonomy" id="230809"/>
    <lineage>
        <taxon>Eukaryota</taxon>
        <taxon>Fungi</taxon>
        <taxon>Dikarya</taxon>
        <taxon>Basidiomycota</taxon>
        <taxon>Agaricomycotina</taxon>
        <taxon>Agaricomycetes</taxon>
        <taxon>Agaricomycetidae</taxon>
        <taxon>Agaricales</taxon>
        <taxon>Marasmiineae</taxon>
        <taxon>Mycenaceae</taxon>
        <taxon>Mycena</taxon>
    </lineage>
</organism>
<feature type="compositionally biased region" description="Basic residues" evidence="1">
    <location>
        <begin position="207"/>
        <end position="224"/>
    </location>
</feature>
<reference evidence="2" key="1">
    <citation type="submission" date="2023-03" db="EMBL/GenBank/DDBJ databases">
        <title>Massive genome expansion in bonnet fungi (Mycena s.s.) driven by repeated elements and novel gene families across ecological guilds.</title>
        <authorList>
            <consortium name="Lawrence Berkeley National Laboratory"/>
            <person name="Harder C.B."/>
            <person name="Miyauchi S."/>
            <person name="Viragh M."/>
            <person name="Kuo A."/>
            <person name="Thoen E."/>
            <person name="Andreopoulos B."/>
            <person name="Lu D."/>
            <person name="Skrede I."/>
            <person name="Drula E."/>
            <person name="Henrissat B."/>
            <person name="Morin E."/>
            <person name="Kohler A."/>
            <person name="Barry K."/>
            <person name="LaButti K."/>
            <person name="Morin E."/>
            <person name="Salamov A."/>
            <person name="Lipzen A."/>
            <person name="Mereny Z."/>
            <person name="Hegedus B."/>
            <person name="Baldrian P."/>
            <person name="Stursova M."/>
            <person name="Weitz H."/>
            <person name="Taylor A."/>
            <person name="Grigoriev I.V."/>
            <person name="Nagy L.G."/>
            <person name="Martin F."/>
            <person name="Kauserud H."/>
        </authorList>
    </citation>
    <scope>NUCLEOTIDE SEQUENCE</scope>
    <source>
        <strain evidence="2">CBHHK188m</strain>
    </source>
</reference>
<dbReference type="EMBL" id="JARJLG010000207">
    <property type="protein sequence ID" value="KAJ7728153.1"/>
    <property type="molecule type" value="Genomic_DNA"/>
</dbReference>
<comment type="caution">
    <text evidence="2">The sequence shown here is derived from an EMBL/GenBank/DDBJ whole genome shotgun (WGS) entry which is preliminary data.</text>
</comment>
<accession>A0AAD7MQA4</accession>
<gene>
    <name evidence="2" type="ORF">DFH07DRAFT_782288</name>
</gene>